<name>A0A439D0V9_9PEZI</name>
<comment type="caution">
    <text evidence="4">The sequence shown here is derived from an EMBL/GenBank/DDBJ whole genome shotgun (WGS) entry which is preliminary data.</text>
</comment>
<keyword evidence="1" id="KW-0677">Repeat</keyword>
<gene>
    <name evidence="4" type="ORF">EKO27_g7009</name>
</gene>
<evidence type="ECO:0000256" key="3">
    <source>
        <dbReference type="SAM" id="MobiDB-lite"/>
    </source>
</evidence>
<dbReference type="InterPro" id="IPR002110">
    <property type="entry name" value="Ankyrin_rpt"/>
</dbReference>
<dbReference type="AlphaFoldDB" id="A0A439D0V9"/>
<feature type="region of interest" description="Disordered" evidence="3">
    <location>
        <begin position="107"/>
        <end position="134"/>
    </location>
</feature>
<dbReference type="InterPro" id="IPR036770">
    <property type="entry name" value="Ankyrin_rpt-contain_sf"/>
</dbReference>
<dbReference type="Pfam" id="PF12796">
    <property type="entry name" value="Ank_2"/>
    <property type="match status" value="1"/>
</dbReference>
<dbReference type="STRING" id="363999.A0A439D0V9"/>
<reference evidence="4 5" key="1">
    <citation type="submission" date="2018-12" db="EMBL/GenBank/DDBJ databases">
        <title>Draft genome sequence of Xylaria grammica IHI A82.</title>
        <authorList>
            <person name="Buettner E."/>
            <person name="Kellner H."/>
        </authorList>
    </citation>
    <scope>NUCLEOTIDE SEQUENCE [LARGE SCALE GENOMIC DNA]</scope>
    <source>
        <strain evidence="4 5">IHI A82</strain>
    </source>
</reference>
<organism evidence="4 5">
    <name type="scientific">Xylaria grammica</name>
    <dbReference type="NCBI Taxonomy" id="363999"/>
    <lineage>
        <taxon>Eukaryota</taxon>
        <taxon>Fungi</taxon>
        <taxon>Dikarya</taxon>
        <taxon>Ascomycota</taxon>
        <taxon>Pezizomycotina</taxon>
        <taxon>Sordariomycetes</taxon>
        <taxon>Xylariomycetidae</taxon>
        <taxon>Xylariales</taxon>
        <taxon>Xylariaceae</taxon>
        <taxon>Xylaria</taxon>
    </lineage>
</organism>
<protein>
    <submittedName>
        <fullName evidence="4">Uncharacterized protein</fullName>
    </submittedName>
</protein>
<evidence type="ECO:0000256" key="2">
    <source>
        <dbReference type="ARBA" id="ARBA00023043"/>
    </source>
</evidence>
<evidence type="ECO:0000313" key="4">
    <source>
        <dbReference type="EMBL" id="RWA08094.1"/>
    </source>
</evidence>
<proteinExistence type="predicted"/>
<dbReference type="Proteomes" id="UP000286045">
    <property type="component" value="Unassembled WGS sequence"/>
</dbReference>
<dbReference type="SUPFAM" id="SSF48403">
    <property type="entry name" value="Ankyrin repeat"/>
    <property type="match status" value="1"/>
</dbReference>
<dbReference type="PANTHER" id="PTHR24198">
    <property type="entry name" value="ANKYRIN REPEAT AND PROTEIN KINASE DOMAIN-CONTAINING PROTEIN"/>
    <property type="match status" value="1"/>
</dbReference>
<evidence type="ECO:0000313" key="5">
    <source>
        <dbReference type="Proteomes" id="UP000286045"/>
    </source>
</evidence>
<dbReference type="Gene3D" id="1.25.40.20">
    <property type="entry name" value="Ankyrin repeat-containing domain"/>
    <property type="match status" value="2"/>
</dbReference>
<sequence>MVKVLPPPKPDIPEPPPGKVWHVAPAGHLLWLDDFEYYDQMGRDPLQQARIWKISSPEERVEKLKEILTQYPKQKHRRNMLYEAAQRGDTALVQCLVRMGLRVHPNIPEARQDESENGDQEQLESGSIPDEDDPAVTPIHVAASRGHLACVRVFVEEAEVEVDTRDESGNTPLIAAHDHLEIVRYLLARGADPTARAIAEDDLAATSMSQYTGPGVLEYAADSGNVEVLKIVLDHPYLKSTKEWLTPSVIKSAAKGGFDSLKLLLDQGGYAMNDRNGSTKAELLTADQKQTIVDATPIAADRGDLKSLKLLLSYQFPNEDDGNLAPFDVPEDWHKRFIYGIYNSMTTNQPEKFEFLDSFGLKEHEAMSLDKLPADQNINIQHLLEKAVEAGSIDCAKLMIEKYGANPDRHRIPPGLRPLFIGALRDRAEILQYLLENHNIDIHFGNGRYTSGPTALWGAINLKALGSIALLLHHGGPVDRVDEELRNIEGPITAILRGTWPSPGSRPMVFLETEEHAREYVEWAGSVWQNLNPRYVRLELGLEDREWLKALQLRKGNEELIETGDGARDLNEQDGRNEQSSITSEMRNLMPPMPTFMDREAELKNDDDLIPEFKPFAIASGVPERLAGNPEVC</sequence>
<dbReference type="PANTHER" id="PTHR24198:SF165">
    <property type="entry name" value="ANKYRIN REPEAT-CONTAINING PROTEIN-RELATED"/>
    <property type="match status" value="1"/>
</dbReference>
<dbReference type="EMBL" id="RYZI01000219">
    <property type="protein sequence ID" value="RWA08094.1"/>
    <property type="molecule type" value="Genomic_DNA"/>
</dbReference>
<accession>A0A439D0V9</accession>
<keyword evidence="2" id="KW-0040">ANK repeat</keyword>
<dbReference type="SMART" id="SM00248">
    <property type="entry name" value="ANK"/>
    <property type="match status" value="7"/>
</dbReference>
<evidence type="ECO:0000256" key="1">
    <source>
        <dbReference type="ARBA" id="ARBA00022737"/>
    </source>
</evidence>
<dbReference type="PRINTS" id="PR01415">
    <property type="entry name" value="ANKYRIN"/>
</dbReference>
<keyword evidence="5" id="KW-1185">Reference proteome</keyword>